<comment type="caution">
    <text evidence="1">The sequence shown here is derived from an EMBL/GenBank/DDBJ whole genome shotgun (WGS) entry which is preliminary data.</text>
</comment>
<accession>A0A8J3A3R8</accession>
<dbReference type="Pfam" id="PF10045">
    <property type="entry name" value="DUF2280"/>
    <property type="match status" value="1"/>
</dbReference>
<evidence type="ECO:0000313" key="1">
    <source>
        <dbReference type="EMBL" id="GGI00057.1"/>
    </source>
</evidence>
<sequence>MANRRLSGEVKAFIVAALARFDTPTEVATQVKDTFGIEISLQSVNSHDPTKAAGKELAQKWRKLFEEERKRFREDVSAIPIANKSYRLSTLERMARKAEKMGNMALTAQLHEQAAKECGDAYTNRQKIDHGGSIEHRGLADFYAGRDPKSGS</sequence>
<gene>
    <name evidence="2" type="ORF">FF098_014765</name>
    <name evidence="1" type="ORF">GCM10011355_27450</name>
</gene>
<protein>
    <submittedName>
        <fullName evidence="2">DUF2280 domain-containing protein</fullName>
    </submittedName>
</protein>
<name>A0A8J3A3R8_9PROT</name>
<reference evidence="2 4" key="2">
    <citation type="submission" date="2020-02" db="EMBL/GenBank/DDBJ databases">
        <title>Genome sequence of Parvularcula flava strain NH6-79.</title>
        <authorList>
            <person name="Abdul Karim M.H."/>
            <person name="Lam M.Q."/>
            <person name="Chen S.J."/>
            <person name="Yahya A."/>
            <person name="Shahir S."/>
            <person name="Shamsir M.S."/>
            <person name="Chong C.S."/>
        </authorList>
    </citation>
    <scope>NUCLEOTIDE SEQUENCE [LARGE SCALE GENOMIC DNA]</scope>
    <source>
        <strain evidence="2 4">NH6-79</strain>
    </source>
</reference>
<dbReference type="InterPro" id="IPR018738">
    <property type="entry name" value="DUF2280"/>
</dbReference>
<organism evidence="1 3">
    <name type="scientific">Aquisalinus luteolus</name>
    <dbReference type="NCBI Taxonomy" id="1566827"/>
    <lineage>
        <taxon>Bacteria</taxon>
        <taxon>Pseudomonadati</taxon>
        <taxon>Pseudomonadota</taxon>
        <taxon>Alphaproteobacteria</taxon>
        <taxon>Parvularculales</taxon>
        <taxon>Parvularculaceae</taxon>
        <taxon>Aquisalinus</taxon>
    </lineage>
</organism>
<dbReference type="EMBL" id="VCJR02000003">
    <property type="protein sequence ID" value="NHK29180.1"/>
    <property type="molecule type" value="Genomic_DNA"/>
</dbReference>
<dbReference type="Proteomes" id="UP000818603">
    <property type="component" value="Unassembled WGS sequence"/>
</dbReference>
<reference evidence="1" key="1">
    <citation type="journal article" date="2014" name="Int. J. Syst. Evol. Microbiol.">
        <title>Complete genome sequence of Corynebacterium casei LMG S-19264T (=DSM 44701T), isolated from a smear-ripened cheese.</title>
        <authorList>
            <consortium name="US DOE Joint Genome Institute (JGI-PGF)"/>
            <person name="Walter F."/>
            <person name="Albersmeier A."/>
            <person name="Kalinowski J."/>
            <person name="Ruckert C."/>
        </authorList>
    </citation>
    <scope>NUCLEOTIDE SEQUENCE</scope>
    <source>
        <strain evidence="1">CGMCC 1.14984</strain>
    </source>
</reference>
<evidence type="ECO:0000313" key="3">
    <source>
        <dbReference type="Proteomes" id="UP000621856"/>
    </source>
</evidence>
<keyword evidence="4" id="KW-1185">Reference proteome</keyword>
<evidence type="ECO:0000313" key="4">
    <source>
        <dbReference type="Proteomes" id="UP000818603"/>
    </source>
</evidence>
<proteinExistence type="predicted"/>
<evidence type="ECO:0000313" key="2">
    <source>
        <dbReference type="EMBL" id="NHK29180.1"/>
    </source>
</evidence>
<reference evidence="1" key="3">
    <citation type="submission" date="2020-09" db="EMBL/GenBank/DDBJ databases">
        <authorList>
            <person name="Sun Q."/>
            <person name="Zhou Y."/>
        </authorList>
    </citation>
    <scope>NUCLEOTIDE SEQUENCE</scope>
    <source>
        <strain evidence="1">CGMCC 1.14984</strain>
    </source>
</reference>
<dbReference type="EMBL" id="BMGZ01000003">
    <property type="protein sequence ID" value="GGI00057.1"/>
    <property type="molecule type" value="Genomic_DNA"/>
</dbReference>
<dbReference type="AlphaFoldDB" id="A0A8J3A3R8"/>
<dbReference type="RefSeq" id="WP_155141945.1">
    <property type="nucleotide sequence ID" value="NZ_BMGZ01000003.1"/>
</dbReference>
<dbReference type="Proteomes" id="UP000621856">
    <property type="component" value="Unassembled WGS sequence"/>
</dbReference>